<dbReference type="VEuPathDB" id="FungiDB:SCHCODRAFT_02604397"/>
<dbReference type="InterPro" id="IPR001279">
    <property type="entry name" value="Metallo-B-lactamas"/>
</dbReference>
<dbReference type="InterPro" id="IPR041516">
    <property type="entry name" value="LACTB2_WH"/>
</dbReference>
<dbReference type="GO" id="GO:0016787">
    <property type="term" value="F:hydrolase activity"/>
    <property type="evidence" value="ECO:0007669"/>
    <property type="project" value="UniProtKB-KW"/>
</dbReference>
<dbReference type="CDD" id="cd07722">
    <property type="entry name" value="LACTB2-like_MBL-fold"/>
    <property type="match status" value="1"/>
</dbReference>
<dbReference type="Gene3D" id="3.60.15.10">
    <property type="entry name" value="Ribonuclease Z/Hydroxyacylglutathione hydrolase-like"/>
    <property type="match status" value="1"/>
</dbReference>
<feature type="domain" description="Metallo-beta-lactamase" evidence="5">
    <location>
        <begin position="32"/>
        <end position="205"/>
    </location>
</feature>
<accession>D8PU26</accession>
<dbReference type="InterPro" id="IPR036388">
    <property type="entry name" value="WH-like_DNA-bd_sf"/>
</dbReference>
<dbReference type="Proteomes" id="UP000007431">
    <property type="component" value="Unassembled WGS sequence"/>
</dbReference>
<dbReference type="PANTHER" id="PTHR23131:SF0">
    <property type="entry name" value="ENDORIBONUCLEASE LACTB2"/>
    <property type="match status" value="1"/>
</dbReference>
<dbReference type="InterPro" id="IPR047921">
    <property type="entry name" value="LACTB2-like_MBL-fold"/>
</dbReference>
<dbReference type="HOGENOM" id="CLU_048478_1_3_1"/>
<dbReference type="AlphaFoldDB" id="D8PU26"/>
<keyword evidence="3" id="KW-0378">Hydrolase</keyword>
<dbReference type="FunFam" id="3.60.15.10:FF:000041">
    <property type="entry name" value="Metallo-beta-lactamase domain protein"/>
    <property type="match status" value="1"/>
</dbReference>
<organism evidence="7">
    <name type="scientific">Schizophyllum commune (strain H4-8 / FGSC 9210)</name>
    <name type="common">Split gill fungus</name>
    <dbReference type="NCBI Taxonomy" id="578458"/>
    <lineage>
        <taxon>Eukaryota</taxon>
        <taxon>Fungi</taxon>
        <taxon>Dikarya</taxon>
        <taxon>Basidiomycota</taxon>
        <taxon>Agaricomycotina</taxon>
        <taxon>Agaricomycetes</taxon>
        <taxon>Agaricomycetidae</taxon>
        <taxon>Agaricales</taxon>
        <taxon>Schizophyllaceae</taxon>
        <taxon>Schizophyllum</taxon>
    </lineage>
</organism>
<reference evidence="6 7" key="1">
    <citation type="journal article" date="2010" name="Nat. Biotechnol.">
        <title>Genome sequence of the model mushroom Schizophyllum commune.</title>
        <authorList>
            <person name="Ohm R.A."/>
            <person name="de Jong J.F."/>
            <person name="Lugones L.G."/>
            <person name="Aerts A."/>
            <person name="Kothe E."/>
            <person name="Stajich J.E."/>
            <person name="de Vries R.P."/>
            <person name="Record E."/>
            <person name="Levasseur A."/>
            <person name="Baker S.E."/>
            <person name="Bartholomew K.A."/>
            <person name="Coutinho P.M."/>
            <person name="Erdmann S."/>
            <person name="Fowler T.J."/>
            <person name="Gathman A.C."/>
            <person name="Lombard V."/>
            <person name="Henrissat B."/>
            <person name="Knabe N."/>
            <person name="Kuees U."/>
            <person name="Lilly W.W."/>
            <person name="Lindquist E."/>
            <person name="Lucas S."/>
            <person name="Magnuson J.K."/>
            <person name="Piumi F."/>
            <person name="Raudaskoski M."/>
            <person name="Salamov A."/>
            <person name="Schmutz J."/>
            <person name="Schwarze F.W.M.R."/>
            <person name="vanKuyk P.A."/>
            <person name="Horton J.S."/>
            <person name="Grigoriev I.V."/>
            <person name="Woesten H.A.B."/>
        </authorList>
    </citation>
    <scope>NUCLEOTIDE SEQUENCE [LARGE SCALE GENOMIC DNA]</scope>
    <source>
        <strain evidence="7">H4-8 / FGSC 9210</strain>
    </source>
</reference>
<dbReference type="Gene3D" id="1.10.10.10">
    <property type="entry name" value="Winged helix-like DNA-binding domain superfamily/Winged helix DNA-binding domain"/>
    <property type="match status" value="1"/>
</dbReference>
<dbReference type="OMA" id="GDHVMAW"/>
<evidence type="ECO:0000259" key="5">
    <source>
        <dbReference type="SMART" id="SM00849"/>
    </source>
</evidence>
<name>D8PU26_SCHCM</name>
<dbReference type="InParanoid" id="D8PU26"/>
<dbReference type="InterPro" id="IPR050662">
    <property type="entry name" value="Sec-metab_biosynth-thioest"/>
</dbReference>
<dbReference type="Pfam" id="PF00753">
    <property type="entry name" value="Lactamase_B"/>
    <property type="match status" value="1"/>
</dbReference>
<evidence type="ECO:0000256" key="4">
    <source>
        <dbReference type="ARBA" id="ARBA00022833"/>
    </source>
</evidence>
<dbReference type="Pfam" id="PF17778">
    <property type="entry name" value="WHD_BLACT"/>
    <property type="match status" value="1"/>
</dbReference>
<dbReference type="GO" id="GO:0046872">
    <property type="term" value="F:metal ion binding"/>
    <property type="evidence" value="ECO:0007669"/>
    <property type="project" value="UniProtKB-KW"/>
</dbReference>
<dbReference type="EMBL" id="GL377303">
    <property type="protein sequence ID" value="EFJ01372.1"/>
    <property type="molecule type" value="Genomic_DNA"/>
</dbReference>
<dbReference type="InterPro" id="IPR036866">
    <property type="entry name" value="RibonucZ/Hydroxyglut_hydro"/>
</dbReference>
<dbReference type="STRING" id="578458.D8PU26"/>
<keyword evidence="7" id="KW-1185">Reference proteome</keyword>
<evidence type="ECO:0000313" key="7">
    <source>
        <dbReference type="Proteomes" id="UP000007431"/>
    </source>
</evidence>
<dbReference type="SUPFAM" id="SSF56281">
    <property type="entry name" value="Metallo-hydrolase/oxidoreductase"/>
    <property type="match status" value="1"/>
</dbReference>
<evidence type="ECO:0000256" key="3">
    <source>
        <dbReference type="ARBA" id="ARBA00022801"/>
    </source>
</evidence>
<evidence type="ECO:0000256" key="2">
    <source>
        <dbReference type="ARBA" id="ARBA00022723"/>
    </source>
</evidence>
<dbReference type="SMART" id="SM00849">
    <property type="entry name" value="Lactamase_B"/>
    <property type="match status" value="1"/>
</dbReference>
<dbReference type="GO" id="GO:0044550">
    <property type="term" value="P:secondary metabolite biosynthetic process"/>
    <property type="evidence" value="ECO:0007669"/>
    <property type="project" value="TreeGrafter"/>
</dbReference>
<evidence type="ECO:0000256" key="1">
    <source>
        <dbReference type="ARBA" id="ARBA00006759"/>
    </source>
</evidence>
<sequence length="303" mass="32743">MDKLESLPSIARLSERVVRVLGQNPGKFTLQGTNTYLIGTANPYILLDTGEGLEEYITVLESALKQEAQIANPNKPDVSDIIISHWHHDHVGGLPSLPSILASLPTDSYTPSLTGAHLHDLSDGQTLTTADGSATLQVLHTPGHTTDSIALYITQDGALYTADSVLGQGTAVFEDLSAYLASLRKMLDFCAAGDGAAYTVLYPGHGPVVKDGCQTIETYIKHRLERESQIIAVLQSDGALADGNTITTRDIVAVIYKDYPKNLWEPAAYSVNLHLRKLEVDGVVRRAGEIEGLEAKWEVIGKQ</sequence>
<evidence type="ECO:0000313" key="6">
    <source>
        <dbReference type="EMBL" id="EFJ01372.1"/>
    </source>
</evidence>
<protein>
    <recommendedName>
        <fullName evidence="5">Metallo-beta-lactamase domain-containing protein</fullName>
    </recommendedName>
</protein>
<proteinExistence type="inferred from homology"/>
<gene>
    <name evidence="6" type="ORF">SCHCODRAFT_50876</name>
</gene>
<dbReference type="eggNOG" id="KOG0813">
    <property type="taxonomic scope" value="Eukaryota"/>
</dbReference>
<comment type="similarity">
    <text evidence="1">Belongs to the metallo-beta-lactamase superfamily. Glyoxalase II family.</text>
</comment>
<keyword evidence="2" id="KW-0479">Metal-binding</keyword>
<dbReference type="PANTHER" id="PTHR23131">
    <property type="entry name" value="ENDORIBONUCLEASE LACTB2"/>
    <property type="match status" value="1"/>
</dbReference>
<keyword evidence="4" id="KW-0862">Zinc</keyword>